<reference evidence="3" key="1">
    <citation type="journal article" date="2020" name="mSystems">
        <title>Genome- and Community-Level Interaction Insights into Carbon Utilization and Element Cycling Functions of Hydrothermarchaeota in Hydrothermal Sediment.</title>
        <authorList>
            <person name="Zhou Z."/>
            <person name="Liu Y."/>
            <person name="Xu W."/>
            <person name="Pan J."/>
            <person name="Luo Z.H."/>
            <person name="Li M."/>
        </authorList>
    </citation>
    <scope>NUCLEOTIDE SEQUENCE [LARGE SCALE GENOMIC DNA]</scope>
    <source>
        <strain evidence="3">HyVt-346</strain>
    </source>
</reference>
<dbReference type="AlphaFoldDB" id="A0A7V1D2M9"/>
<name>A0A7V1D2M9_9GAMM</name>
<dbReference type="EMBL" id="DRGM01000196">
    <property type="protein sequence ID" value="HEA18730.1"/>
    <property type="molecule type" value="Genomic_DNA"/>
</dbReference>
<protein>
    <submittedName>
        <fullName evidence="3">BON domain-containing protein</fullName>
    </submittedName>
</protein>
<dbReference type="PROSITE" id="PS50914">
    <property type="entry name" value="BON"/>
    <property type="match status" value="3"/>
</dbReference>
<evidence type="ECO:0000259" key="2">
    <source>
        <dbReference type="PROSITE" id="PS50914"/>
    </source>
</evidence>
<dbReference type="InterPro" id="IPR014004">
    <property type="entry name" value="Transpt-assoc_nodulatn_dom_bac"/>
</dbReference>
<dbReference type="Proteomes" id="UP000886188">
    <property type="component" value="Unassembled WGS sequence"/>
</dbReference>
<dbReference type="Gene3D" id="3.30.1340.30">
    <property type="match status" value="3"/>
</dbReference>
<dbReference type="SMART" id="SM00749">
    <property type="entry name" value="BON"/>
    <property type="match status" value="3"/>
</dbReference>
<gene>
    <name evidence="3" type="ORF">ENH88_20230</name>
</gene>
<keyword evidence="1" id="KW-0732">Signal</keyword>
<dbReference type="InterPro" id="IPR051686">
    <property type="entry name" value="Lipoprotein_DolP"/>
</dbReference>
<feature type="domain" description="BON" evidence="2">
    <location>
        <begin position="7"/>
        <end position="75"/>
    </location>
</feature>
<evidence type="ECO:0000256" key="1">
    <source>
        <dbReference type="ARBA" id="ARBA00022729"/>
    </source>
</evidence>
<dbReference type="Pfam" id="PF04972">
    <property type="entry name" value="BON"/>
    <property type="match status" value="3"/>
</dbReference>
<dbReference type="PANTHER" id="PTHR34606:SF4">
    <property type="entry name" value="OUTER MEMBRANE LIPOPROTEIN DOLP"/>
    <property type="match status" value="1"/>
</dbReference>
<accession>A0A7V1D2M9</accession>
<sequence length="221" mass="23989">MEKYMKTDSQLRDDVLSELRWRPNIDAAHIGVTAKDGVITLTGQVAHFTQRSAAVSAAESVLGVSAIANEIEVEILGLHKRNDSDIAAAAANALLWSFEVPHDKITVIVKQGKVTLDGSVDWQYQKNAAERSVENLMGVTGVTNAITIKPSVKWVDIKSKIEDAFKRNADIEPRRITVRTNHDAVTLSGSVASVGERTQALRATWAAPGVRSVINNLTIVP</sequence>
<dbReference type="PANTHER" id="PTHR34606">
    <property type="entry name" value="BON DOMAIN-CONTAINING PROTEIN"/>
    <property type="match status" value="1"/>
</dbReference>
<comment type="caution">
    <text evidence="3">The sequence shown here is derived from an EMBL/GenBank/DDBJ whole genome shotgun (WGS) entry which is preliminary data.</text>
</comment>
<dbReference type="InterPro" id="IPR007055">
    <property type="entry name" value="BON_dom"/>
</dbReference>
<feature type="domain" description="BON" evidence="2">
    <location>
        <begin position="153"/>
        <end position="221"/>
    </location>
</feature>
<organism evidence="3">
    <name type="scientific">Pseudoalteromonas prydzensis</name>
    <dbReference type="NCBI Taxonomy" id="182141"/>
    <lineage>
        <taxon>Bacteria</taxon>
        <taxon>Pseudomonadati</taxon>
        <taxon>Pseudomonadota</taxon>
        <taxon>Gammaproteobacteria</taxon>
        <taxon>Alteromonadales</taxon>
        <taxon>Pseudoalteromonadaceae</taxon>
        <taxon>Pseudoalteromonas</taxon>
    </lineage>
</organism>
<proteinExistence type="predicted"/>
<feature type="domain" description="BON" evidence="2">
    <location>
        <begin position="82"/>
        <end position="150"/>
    </location>
</feature>
<evidence type="ECO:0000313" key="3">
    <source>
        <dbReference type="EMBL" id="HEA18730.1"/>
    </source>
</evidence>